<dbReference type="PaxDb" id="4097-A0A1S4BD41"/>
<accession>A0A1S4BD41</accession>
<dbReference type="OrthoDB" id="1305196at2759"/>
<name>A0A1S4BD41_TOBAC</name>
<evidence type="ECO:0000313" key="1">
    <source>
        <dbReference type="RefSeq" id="XP_016486777.1"/>
    </source>
</evidence>
<protein>
    <submittedName>
        <fullName evidence="1">Uncharacterized protein isoform X1</fullName>
    </submittedName>
</protein>
<dbReference type="KEGG" id="nta:107807013"/>
<sequence>MTRDEILYSVLGERTCYVRGKGYGKKPPKKCNIQHANIEASVYSAMDIVRQEMQSEMDRKLQGEREQIAAELRRYIELELQRKLEIELERKLADEREHINVEVDKRIHLEVDKRMHEQFASFMTRMQQKGQGT</sequence>
<organism evidence="1">
    <name type="scientific">Nicotiana tabacum</name>
    <name type="common">Common tobacco</name>
    <dbReference type="NCBI Taxonomy" id="4097"/>
    <lineage>
        <taxon>Eukaryota</taxon>
        <taxon>Viridiplantae</taxon>
        <taxon>Streptophyta</taxon>
        <taxon>Embryophyta</taxon>
        <taxon>Tracheophyta</taxon>
        <taxon>Spermatophyta</taxon>
        <taxon>Magnoliopsida</taxon>
        <taxon>eudicotyledons</taxon>
        <taxon>Gunneridae</taxon>
        <taxon>Pentapetalae</taxon>
        <taxon>asterids</taxon>
        <taxon>lamiids</taxon>
        <taxon>Solanales</taxon>
        <taxon>Solanaceae</taxon>
        <taxon>Nicotianoideae</taxon>
        <taxon>Nicotianeae</taxon>
        <taxon>Nicotiana</taxon>
    </lineage>
</organism>
<proteinExistence type="predicted"/>
<gene>
    <name evidence="1" type="primary">LOC107807013</name>
</gene>
<reference evidence="1" key="1">
    <citation type="submission" date="2025-08" db="UniProtKB">
        <authorList>
            <consortium name="RefSeq"/>
        </authorList>
    </citation>
    <scope>IDENTIFICATION</scope>
</reference>
<dbReference type="AlphaFoldDB" id="A0A1S4BD41"/>
<dbReference type="RefSeq" id="XP_016486777.1">
    <property type="nucleotide sequence ID" value="XM_016631291.1"/>
</dbReference>